<dbReference type="AlphaFoldDB" id="A0ABC8T9W9"/>
<gene>
    <name evidence="1" type="ORF">ILEXP_LOCUS35409</name>
</gene>
<accession>A0ABC8T9W9</accession>
<sequence length="58" mass="6664">MARGKSVRSKEMRIKGEDGEWCSSEDEIAQNDVSFFGKLYKFEAYVLDDALFDVIPKL</sequence>
<organism evidence="1 2">
    <name type="scientific">Ilex paraguariensis</name>
    <name type="common">yerba mate</name>
    <dbReference type="NCBI Taxonomy" id="185542"/>
    <lineage>
        <taxon>Eukaryota</taxon>
        <taxon>Viridiplantae</taxon>
        <taxon>Streptophyta</taxon>
        <taxon>Embryophyta</taxon>
        <taxon>Tracheophyta</taxon>
        <taxon>Spermatophyta</taxon>
        <taxon>Magnoliopsida</taxon>
        <taxon>eudicotyledons</taxon>
        <taxon>Gunneridae</taxon>
        <taxon>Pentapetalae</taxon>
        <taxon>asterids</taxon>
        <taxon>campanulids</taxon>
        <taxon>Aquifoliales</taxon>
        <taxon>Aquifoliaceae</taxon>
        <taxon>Ilex</taxon>
    </lineage>
</organism>
<reference evidence="1 2" key="1">
    <citation type="submission" date="2024-02" db="EMBL/GenBank/DDBJ databases">
        <authorList>
            <person name="Vignale AGUSTIN F."/>
            <person name="Sosa J E."/>
            <person name="Modenutti C."/>
        </authorList>
    </citation>
    <scope>NUCLEOTIDE SEQUENCE [LARGE SCALE GENOMIC DNA]</scope>
</reference>
<proteinExistence type="predicted"/>
<keyword evidence="2" id="KW-1185">Reference proteome</keyword>
<dbReference type="EMBL" id="CAUOFW020004547">
    <property type="protein sequence ID" value="CAK9166205.1"/>
    <property type="molecule type" value="Genomic_DNA"/>
</dbReference>
<evidence type="ECO:0000313" key="2">
    <source>
        <dbReference type="Proteomes" id="UP001642360"/>
    </source>
</evidence>
<name>A0ABC8T9W9_9AQUA</name>
<evidence type="ECO:0000313" key="1">
    <source>
        <dbReference type="EMBL" id="CAK9166205.1"/>
    </source>
</evidence>
<feature type="non-terminal residue" evidence="1">
    <location>
        <position position="58"/>
    </location>
</feature>
<comment type="caution">
    <text evidence="1">The sequence shown here is derived from an EMBL/GenBank/DDBJ whole genome shotgun (WGS) entry which is preliminary data.</text>
</comment>
<dbReference type="Proteomes" id="UP001642360">
    <property type="component" value="Unassembled WGS sequence"/>
</dbReference>
<protein>
    <submittedName>
        <fullName evidence="1">Uncharacterized protein</fullName>
    </submittedName>
</protein>